<dbReference type="Pfam" id="PF00042">
    <property type="entry name" value="Globin"/>
    <property type="match status" value="1"/>
</dbReference>
<dbReference type="Proteomes" id="UP000824189">
    <property type="component" value="Unassembled WGS sequence"/>
</dbReference>
<protein>
    <recommendedName>
        <fullName evidence="2">nitric oxide dioxygenase</fullName>
        <ecNumber evidence="2">1.14.12.17</ecNumber>
    </recommendedName>
</protein>
<dbReference type="PANTHER" id="PTHR43396">
    <property type="entry name" value="FLAVOHEMOPROTEIN"/>
    <property type="match status" value="1"/>
</dbReference>
<dbReference type="AlphaFoldDB" id="A0A9D1UR14"/>
<keyword evidence="3 10" id="KW-0349">Heme</keyword>
<proteinExistence type="inferred from homology"/>
<dbReference type="PROSITE" id="PS51384">
    <property type="entry name" value="FAD_FR"/>
    <property type="match status" value="1"/>
</dbReference>
<keyword evidence="5" id="KW-0479">Metal-binding</keyword>
<dbReference type="GO" id="GO:0019825">
    <property type="term" value="F:oxygen binding"/>
    <property type="evidence" value="ECO:0007669"/>
    <property type="project" value="InterPro"/>
</dbReference>
<sequence length="399" mass="43226">MYTTAQPQTQSVHLTDKNAEIIKATLPIVGGAIEDITPVFYRTMFGNHPELIADLFNRGNQRSGEQQKALAASIATFAAMLVDPDAPDPREMLSRIGHKHVSLGITEDQYQIVHDNLFAAIVEVLGEETVTPEVAAAWDEVYWLMAKVLIDFERDLYRSAGVEDGDVFRDVTLDSTRQLSERVTEFTFTGVDFSGALPGQYVSIGVTLPDGARQLRQYSLTNTTADAFSIAVQRDGEVSSFLMDEVNPGDTVQATLPAGDLVLQPGEEPVVLVSQGIGSTPMTGMLAALVADGSGRAVTVIHGDAAAASYAQREVTDLHVKALAERGEAKHVVRYRDAGDTVDLAALLEASDVQPGARWYLCGGNTFLQDVRGQLAEHAARLRPAGVHYELFSPNDWLI</sequence>
<keyword evidence="4 10" id="KW-0561">Oxygen transport</keyword>
<evidence type="ECO:0000256" key="3">
    <source>
        <dbReference type="ARBA" id="ARBA00022617"/>
    </source>
</evidence>
<dbReference type="GO" id="GO:0071949">
    <property type="term" value="F:FAD binding"/>
    <property type="evidence" value="ECO:0007669"/>
    <property type="project" value="TreeGrafter"/>
</dbReference>
<dbReference type="GO" id="GO:0071500">
    <property type="term" value="P:cellular response to nitrosative stress"/>
    <property type="evidence" value="ECO:0007669"/>
    <property type="project" value="TreeGrafter"/>
</dbReference>
<dbReference type="EC" id="1.14.12.17" evidence="2"/>
<evidence type="ECO:0000259" key="11">
    <source>
        <dbReference type="PROSITE" id="PS01033"/>
    </source>
</evidence>
<evidence type="ECO:0000256" key="6">
    <source>
        <dbReference type="ARBA" id="ARBA00023004"/>
    </source>
</evidence>
<evidence type="ECO:0000256" key="8">
    <source>
        <dbReference type="ARBA" id="ARBA00048649"/>
    </source>
</evidence>
<evidence type="ECO:0000256" key="10">
    <source>
        <dbReference type="RuleBase" id="RU000356"/>
    </source>
</evidence>
<evidence type="ECO:0000313" key="13">
    <source>
        <dbReference type="EMBL" id="HIW95821.1"/>
    </source>
</evidence>
<organism evidence="13 14">
    <name type="scientific">Candidatus Corynebacterium gallistercoris</name>
    <dbReference type="NCBI Taxonomy" id="2838530"/>
    <lineage>
        <taxon>Bacteria</taxon>
        <taxon>Bacillati</taxon>
        <taxon>Actinomycetota</taxon>
        <taxon>Actinomycetes</taxon>
        <taxon>Mycobacteriales</taxon>
        <taxon>Corynebacteriaceae</taxon>
        <taxon>Corynebacterium</taxon>
    </lineage>
</organism>
<dbReference type="GO" id="GO:0005344">
    <property type="term" value="F:oxygen carrier activity"/>
    <property type="evidence" value="ECO:0007669"/>
    <property type="project" value="UniProtKB-KW"/>
</dbReference>
<dbReference type="InterPro" id="IPR039261">
    <property type="entry name" value="FNR_nucleotide-bd"/>
</dbReference>
<evidence type="ECO:0000256" key="2">
    <source>
        <dbReference type="ARBA" id="ARBA00012229"/>
    </source>
</evidence>
<evidence type="ECO:0000256" key="4">
    <source>
        <dbReference type="ARBA" id="ARBA00022621"/>
    </source>
</evidence>
<evidence type="ECO:0000256" key="9">
    <source>
        <dbReference type="ARBA" id="ARBA00049433"/>
    </source>
</evidence>
<accession>A0A9D1UR14</accession>
<evidence type="ECO:0000313" key="14">
    <source>
        <dbReference type="Proteomes" id="UP000824189"/>
    </source>
</evidence>
<comment type="similarity">
    <text evidence="1">In the C-terminal section; belongs to the flavoprotein pyridine nucleotide cytochrome reductase family.</text>
</comment>
<dbReference type="InterPro" id="IPR000971">
    <property type="entry name" value="Globin"/>
</dbReference>
<keyword evidence="6" id="KW-0408">Iron</keyword>
<dbReference type="SUPFAM" id="SSF63380">
    <property type="entry name" value="Riboflavin synthase domain-like"/>
    <property type="match status" value="1"/>
</dbReference>
<dbReference type="Gene3D" id="1.10.490.10">
    <property type="entry name" value="Globins"/>
    <property type="match status" value="1"/>
</dbReference>
<dbReference type="Gene3D" id="2.40.30.10">
    <property type="entry name" value="Translation factors"/>
    <property type="match status" value="1"/>
</dbReference>
<dbReference type="GO" id="GO:0008941">
    <property type="term" value="F:nitric oxide dioxygenase NAD(P)H activity"/>
    <property type="evidence" value="ECO:0007669"/>
    <property type="project" value="UniProtKB-EC"/>
</dbReference>
<comment type="catalytic activity">
    <reaction evidence="9">
        <text>2 nitric oxide + NADPH + 2 O2 = 2 nitrate + NADP(+) + H(+)</text>
        <dbReference type="Rhea" id="RHEA:19465"/>
        <dbReference type="ChEBI" id="CHEBI:15378"/>
        <dbReference type="ChEBI" id="CHEBI:15379"/>
        <dbReference type="ChEBI" id="CHEBI:16480"/>
        <dbReference type="ChEBI" id="CHEBI:17632"/>
        <dbReference type="ChEBI" id="CHEBI:57783"/>
        <dbReference type="ChEBI" id="CHEBI:58349"/>
        <dbReference type="EC" id="1.14.12.17"/>
    </reaction>
</comment>
<dbReference type="EMBL" id="DXFZ01000057">
    <property type="protein sequence ID" value="HIW95821.1"/>
    <property type="molecule type" value="Genomic_DNA"/>
</dbReference>
<dbReference type="SUPFAM" id="SSF52343">
    <property type="entry name" value="Ferredoxin reductase-like, C-terminal NADP-linked domain"/>
    <property type="match status" value="1"/>
</dbReference>
<dbReference type="GO" id="GO:0046210">
    <property type="term" value="P:nitric oxide catabolic process"/>
    <property type="evidence" value="ECO:0007669"/>
    <property type="project" value="TreeGrafter"/>
</dbReference>
<dbReference type="InterPro" id="IPR017927">
    <property type="entry name" value="FAD-bd_FR_type"/>
</dbReference>
<comment type="catalytic activity">
    <reaction evidence="8">
        <text>2 nitric oxide + NADH + 2 O2 = 2 nitrate + NAD(+) + H(+)</text>
        <dbReference type="Rhea" id="RHEA:19469"/>
        <dbReference type="ChEBI" id="CHEBI:15378"/>
        <dbReference type="ChEBI" id="CHEBI:15379"/>
        <dbReference type="ChEBI" id="CHEBI:16480"/>
        <dbReference type="ChEBI" id="CHEBI:17632"/>
        <dbReference type="ChEBI" id="CHEBI:57540"/>
        <dbReference type="ChEBI" id="CHEBI:57945"/>
        <dbReference type="EC" id="1.14.12.17"/>
    </reaction>
</comment>
<dbReference type="CDD" id="cd14782">
    <property type="entry name" value="FHb-globin_2"/>
    <property type="match status" value="1"/>
</dbReference>
<dbReference type="InterPro" id="IPR009050">
    <property type="entry name" value="Globin-like_sf"/>
</dbReference>
<reference evidence="13" key="2">
    <citation type="submission" date="2021-04" db="EMBL/GenBank/DDBJ databases">
        <authorList>
            <person name="Gilroy R."/>
        </authorList>
    </citation>
    <scope>NUCLEOTIDE SEQUENCE</scope>
    <source>
        <strain evidence="13">4376</strain>
    </source>
</reference>
<keyword evidence="10" id="KW-0813">Transport</keyword>
<dbReference type="SUPFAM" id="SSF46458">
    <property type="entry name" value="Globin-like"/>
    <property type="match status" value="1"/>
</dbReference>
<comment type="similarity">
    <text evidence="10">Belongs to the globin family.</text>
</comment>
<dbReference type="FunFam" id="1.10.490.10:FF:000003">
    <property type="entry name" value="Flavohemoprotein"/>
    <property type="match status" value="1"/>
</dbReference>
<evidence type="ECO:0000256" key="1">
    <source>
        <dbReference type="ARBA" id="ARBA00006401"/>
    </source>
</evidence>
<dbReference type="GO" id="GO:0046872">
    <property type="term" value="F:metal ion binding"/>
    <property type="evidence" value="ECO:0007669"/>
    <property type="project" value="UniProtKB-KW"/>
</dbReference>
<dbReference type="InterPro" id="IPR017938">
    <property type="entry name" value="Riboflavin_synthase-like_b-brl"/>
</dbReference>
<evidence type="ECO:0000256" key="7">
    <source>
        <dbReference type="ARBA" id="ARBA00023027"/>
    </source>
</evidence>
<name>A0A9D1UR14_9CORY</name>
<gene>
    <name evidence="13" type="ORF">H9867_04975</name>
</gene>
<dbReference type="PANTHER" id="PTHR43396:SF3">
    <property type="entry name" value="FLAVOHEMOPROTEIN"/>
    <property type="match status" value="1"/>
</dbReference>
<dbReference type="Gene3D" id="3.40.50.80">
    <property type="entry name" value="Nucleotide-binding domain of ferredoxin-NADP reductase (FNR) module"/>
    <property type="match status" value="1"/>
</dbReference>
<dbReference type="GO" id="GO:0020037">
    <property type="term" value="F:heme binding"/>
    <property type="evidence" value="ECO:0007669"/>
    <property type="project" value="InterPro"/>
</dbReference>
<feature type="domain" description="FAD-binding FR-type" evidence="12">
    <location>
        <begin position="166"/>
        <end position="264"/>
    </location>
</feature>
<evidence type="ECO:0000256" key="5">
    <source>
        <dbReference type="ARBA" id="ARBA00022723"/>
    </source>
</evidence>
<comment type="caution">
    <text evidence="13">The sequence shown here is derived from an EMBL/GenBank/DDBJ whole genome shotgun (WGS) entry which is preliminary data.</text>
</comment>
<keyword evidence="7" id="KW-0520">NAD</keyword>
<dbReference type="PROSITE" id="PS01033">
    <property type="entry name" value="GLOBIN"/>
    <property type="match status" value="1"/>
</dbReference>
<feature type="domain" description="Globin" evidence="11">
    <location>
        <begin position="13"/>
        <end position="154"/>
    </location>
</feature>
<evidence type="ECO:0000259" key="12">
    <source>
        <dbReference type="PROSITE" id="PS51384"/>
    </source>
</evidence>
<reference evidence="13" key="1">
    <citation type="journal article" date="2021" name="PeerJ">
        <title>Extensive microbial diversity within the chicken gut microbiome revealed by metagenomics and culture.</title>
        <authorList>
            <person name="Gilroy R."/>
            <person name="Ravi A."/>
            <person name="Getino M."/>
            <person name="Pursley I."/>
            <person name="Horton D.L."/>
            <person name="Alikhan N.F."/>
            <person name="Baker D."/>
            <person name="Gharbi K."/>
            <person name="Hall N."/>
            <person name="Watson M."/>
            <person name="Adriaenssens E.M."/>
            <person name="Foster-Nyarko E."/>
            <person name="Jarju S."/>
            <person name="Secka A."/>
            <person name="Antonio M."/>
            <person name="Oren A."/>
            <person name="Chaudhuri R.R."/>
            <person name="La Ragione R."/>
            <person name="Hildebrand F."/>
            <person name="Pallen M.J."/>
        </authorList>
    </citation>
    <scope>NUCLEOTIDE SEQUENCE</scope>
    <source>
        <strain evidence="13">4376</strain>
    </source>
</reference>
<dbReference type="InterPro" id="IPR012292">
    <property type="entry name" value="Globin/Proto"/>
</dbReference>